<dbReference type="Pfam" id="PF01593">
    <property type="entry name" value="Amino_oxidase"/>
    <property type="match status" value="1"/>
</dbReference>
<comment type="similarity">
    <text evidence="2 5">Belongs to the carotenoid/retinoid oxidoreductase family.</text>
</comment>
<evidence type="ECO:0000256" key="6">
    <source>
        <dbReference type="SAM" id="Phobius"/>
    </source>
</evidence>
<evidence type="ECO:0000256" key="5">
    <source>
        <dbReference type="RuleBase" id="RU362075"/>
    </source>
</evidence>
<feature type="domain" description="Amine oxidase" evidence="7">
    <location>
        <begin position="20"/>
        <end position="495"/>
    </location>
</feature>
<evidence type="ECO:0000256" key="2">
    <source>
        <dbReference type="ARBA" id="ARBA00006046"/>
    </source>
</evidence>
<dbReference type="SUPFAM" id="SSF51905">
    <property type="entry name" value="FAD/NAD(P)-binding domain"/>
    <property type="match status" value="1"/>
</dbReference>
<organism evidence="8 9">
    <name type="scientific">Tunturiibacter lichenicola</name>
    <dbReference type="NCBI Taxonomy" id="2051959"/>
    <lineage>
        <taxon>Bacteria</taxon>
        <taxon>Pseudomonadati</taxon>
        <taxon>Acidobacteriota</taxon>
        <taxon>Terriglobia</taxon>
        <taxon>Terriglobales</taxon>
        <taxon>Acidobacteriaceae</taxon>
        <taxon>Tunturiibacter</taxon>
    </lineage>
</organism>
<protein>
    <submittedName>
        <fullName evidence="8">Phytoene desaturase</fullName>
        <ecNumber evidence="8">1.3.99.26</ecNumber>
        <ecNumber evidence="8">1.3.99.28</ecNumber>
        <ecNumber evidence="8">1.3.99.29</ecNumber>
        <ecNumber evidence="8">1.3.99.31</ecNumber>
    </submittedName>
</protein>
<dbReference type="EMBL" id="JACCCV010000001">
    <property type="protein sequence ID" value="NYF49943.1"/>
    <property type="molecule type" value="Genomic_DNA"/>
</dbReference>
<dbReference type="Proteomes" id="UP000534186">
    <property type="component" value="Unassembled WGS sequence"/>
</dbReference>
<dbReference type="GO" id="GO:0016117">
    <property type="term" value="P:carotenoid biosynthetic process"/>
    <property type="evidence" value="ECO:0007669"/>
    <property type="project" value="UniProtKB-KW"/>
</dbReference>
<name>A0A7Y9NJG8_9BACT</name>
<evidence type="ECO:0000256" key="3">
    <source>
        <dbReference type="ARBA" id="ARBA00022746"/>
    </source>
</evidence>
<dbReference type="GO" id="GO:0016627">
    <property type="term" value="F:oxidoreductase activity, acting on the CH-CH group of donors"/>
    <property type="evidence" value="ECO:0007669"/>
    <property type="project" value="UniProtKB-ARBA"/>
</dbReference>
<dbReference type="Gene3D" id="3.50.50.60">
    <property type="entry name" value="FAD/NAD(P)-binding domain"/>
    <property type="match status" value="2"/>
</dbReference>
<dbReference type="PROSITE" id="PS00982">
    <property type="entry name" value="PHYTOENE_DH"/>
    <property type="match status" value="1"/>
</dbReference>
<keyword evidence="4 5" id="KW-0560">Oxidoreductase</keyword>
<dbReference type="EC" id="1.3.99.26" evidence="8"/>
<keyword evidence="6" id="KW-0812">Transmembrane</keyword>
<evidence type="ECO:0000256" key="1">
    <source>
        <dbReference type="ARBA" id="ARBA00004829"/>
    </source>
</evidence>
<dbReference type="InterPro" id="IPR036188">
    <property type="entry name" value="FAD/NAD-bd_sf"/>
</dbReference>
<dbReference type="NCBIfam" id="TIGR02734">
    <property type="entry name" value="crtI_fam"/>
    <property type="match status" value="1"/>
</dbReference>
<proteinExistence type="inferred from homology"/>
<dbReference type="EC" id="1.3.99.31" evidence="8"/>
<feature type="transmembrane region" description="Helical" evidence="6">
    <location>
        <begin position="12"/>
        <end position="29"/>
    </location>
</feature>
<dbReference type="InterPro" id="IPR008150">
    <property type="entry name" value="Phytoene_DH_bac_CS"/>
</dbReference>
<comment type="pathway">
    <text evidence="1 5">Carotenoid biosynthesis.</text>
</comment>
<accession>A0A7Y9NJG8</accession>
<evidence type="ECO:0000313" key="8">
    <source>
        <dbReference type="EMBL" id="NYF49943.1"/>
    </source>
</evidence>
<sequence>MSFDPRDRKRHIAIVGAGPGGLATAMLLAQRGFRVQVFEKQDVIGGRNAELRLGEYSFDLGPTFLMMKFLLDELFVEGGRRSSDYLQFHRLDPMYSLNFPDKTMLARSDPDAMKAEIEKHFPSESAGFDRFLRRESLRFEKLYPCLQQPYGTLASLISPTLLAAAPHVAAGRSLHNVLADYFRSEELRLAFTFQSKYLGMSPWDCPGLFTMIPYTEHAHGVYHVMGGLCRISQAFAEVAREEGAEIHTSTPVARVLLNGRRACGVELASGEKIYCDDVVLNADFGHAMTMLFDEKDLRRHKPSNLRKRKFSCSTFMMYLGLDREYDDVEHHTIVFANNYKKNIEDISHGRSTSEDMSVYIRNSSKTDPSSAPAGHSALYILAPVANNTSDINWKEYSRQCREYVLRILRKRTPYGDVTPHIREEMILTPEDWEKQHSVFLGATFNMAHSWDQMLYLRPHNKFEEFSNCYLVGGGTHPGSGLPTIFESARISANLICEQYEVPYPVAKPLEPALV</sequence>
<reference evidence="8 9" key="1">
    <citation type="submission" date="2020-07" db="EMBL/GenBank/DDBJ databases">
        <title>Genomic Encyclopedia of Type Strains, Phase IV (KMG-V): Genome sequencing to study the core and pangenomes of soil and plant-associated prokaryotes.</title>
        <authorList>
            <person name="Whitman W."/>
        </authorList>
    </citation>
    <scope>NUCLEOTIDE SEQUENCE [LARGE SCALE GENOMIC DNA]</scope>
    <source>
        <strain evidence="8 9">M8UP30</strain>
    </source>
</reference>
<gene>
    <name evidence="8" type="ORF">HDF12_000308</name>
</gene>
<dbReference type="PANTHER" id="PTHR43734">
    <property type="entry name" value="PHYTOENE DESATURASE"/>
    <property type="match status" value="1"/>
</dbReference>
<dbReference type="InterPro" id="IPR002937">
    <property type="entry name" value="Amino_oxidase"/>
</dbReference>
<dbReference type="PRINTS" id="PR00419">
    <property type="entry name" value="ADXRDTASE"/>
</dbReference>
<dbReference type="AlphaFoldDB" id="A0A7Y9NJG8"/>
<evidence type="ECO:0000313" key="9">
    <source>
        <dbReference type="Proteomes" id="UP000534186"/>
    </source>
</evidence>
<keyword evidence="3 5" id="KW-0125">Carotenoid biosynthesis</keyword>
<dbReference type="InterPro" id="IPR014105">
    <property type="entry name" value="Carotenoid/retinoid_OxRdtase"/>
</dbReference>
<keyword evidence="6" id="KW-1133">Transmembrane helix</keyword>
<keyword evidence="6" id="KW-0472">Membrane</keyword>
<evidence type="ECO:0000259" key="7">
    <source>
        <dbReference type="Pfam" id="PF01593"/>
    </source>
</evidence>
<dbReference type="EC" id="1.3.99.29" evidence="8"/>
<evidence type="ECO:0000256" key="4">
    <source>
        <dbReference type="ARBA" id="ARBA00023002"/>
    </source>
</evidence>
<comment type="caution">
    <text evidence="8">The sequence shown here is derived from an EMBL/GenBank/DDBJ whole genome shotgun (WGS) entry which is preliminary data.</text>
</comment>
<dbReference type="EC" id="1.3.99.28" evidence="8"/>
<dbReference type="PANTHER" id="PTHR43734:SF1">
    <property type="entry name" value="PHYTOENE DESATURASE"/>
    <property type="match status" value="1"/>
</dbReference>